<dbReference type="RefSeq" id="WP_133233166.1">
    <property type="nucleotide sequence ID" value="NZ_SMRT01000014.1"/>
</dbReference>
<dbReference type="OrthoDB" id="2657208at2"/>
<dbReference type="Proteomes" id="UP000295636">
    <property type="component" value="Unassembled WGS sequence"/>
</dbReference>
<dbReference type="EMBL" id="SMRT01000014">
    <property type="protein sequence ID" value="TDF94078.1"/>
    <property type="molecule type" value="Genomic_DNA"/>
</dbReference>
<sequence length="584" mass="64194">MTSSLYKQSGRSRNAAALLFAFILCLAAYKGYYAWQKTKLYDEAAALQAAGEELAAEAAYMRVQSIRSIDYKENETAAALAVLQPVAQLQRFFAQLDEDLTAAVSANDVALLLSSYKAYQAQAADAAAQDEAGQKRFAEIAAARQADKRFADAFAGAKQKLIQSIEADIGKKTFDSDNAIVLLLQLPAAFFPDEKAKNQQLNKLLDKYDQARLDAAFKDKPFADALKDAVRIRKFYDTNGVEAAWLAPRLEAYAQSALAKLLTKNDLKGFIDTALVYQTAKEFSSPSSKVSSYVQTNIRKQFDRAEQLVASKKFADAIALYNVLDKYQDTGKEVRGVEQLWLESDPLQLLRKAAGNEPKLTHVASAKGSGGVKLMAAGLADEQTLLAARLLQDQKIETAQTGLEKGLTIKSIGWSEQLGSGKADAALLLEAAAKSRKTRYLVYEIKSTQMRKVLDVEADKLEVDRDGAVILDNPVGDGAGRKAYYEYRHNKYVFAKTNTDFTEIPLTELTAHKNEKVRFPVTITSVEDNKAIVQLSNGFITLSGKVRFKTGPAVITGIYTGLEELKKPPSPTYEYKVTVTEISQ</sequence>
<protein>
    <submittedName>
        <fullName evidence="1">Uncharacterized protein</fullName>
    </submittedName>
</protein>
<proteinExistence type="predicted"/>
<dbReference type="AlphaFoldDB" id="A0A4R5KH60"/>
<comment type="caution">
    <text evidence="1">The sequence shown here is derived from an EMBL/GenBank/DDBJ whole genome shotgun (WGS) entry which is preliminary data.</text>
</comment>
<reference evidence="1 2" key="1">
    <citation type="submission" date="2019-03" db="EMBL/GenBank/DDBJ databases">
        <title>This is whole genome sequence of Paenibacillus sp MS74 strain.</title>
        <authorList>
            <person name="Trinh H.N."/>
        </authorList>
    </citation>
    <scope>NUCLEOTIDE SEQUENCE [LARGE SCALE GENOMIC DNA]</scope>
    <source>
        <strain evidence="1 2">MS74</strain>
    </source>
</reference>
<organism evidence="1 2">
    <name type="scientific">Paenibacillus piri</name>
    <dbReference type="NCBI Taxonomy" id="2547395"/>
    <lineage>
        <taxon>Bacteria</taxon>
        <taxon>Bacillati</taxon>
        <taxon>Bacillota</taxon>
        <taxon>Bacilli</taxon>
        <taxon>Bacillales</taxon>
        <taxon>Paenibacillaceae</taxon>
        <taxon>Paenibacillus</taxon>
    </lineage>
</organism>
<name>A0A4R5KH60_9BACL</name>
<evidence type="ECO:0000313" key="1">
    <source>
        <dbReference type="EMBL" id="TDF94078.1"/>
    </source>
</evidence>
<keyword evidence="2" id="KW-1185">Reference proteome</keyword>
<evidence type="ECO:0000313" key="2">
    <source>
        <dbReference type="Proteomes" id="UP000295636"/>
    </source>
</evidence>
<gene>
    <name evidence="1" type="ORF">E1757_24590</name>
</gene>
<accession>A0A4R5KH60</accession>